<dbReference type="InterPro" id="IPR027417">
    <property type="entry name" value="P-loop_NTPase"/>
</dbReference>
<evidence type="ECO:0000313" key="3">
    <source>
        <dbReference type="EMBL" id="EFX02765.1"/>
    </source>
</evidence>
<proteinExistence type="predicted"/>
<gene>
    <name evidence="3" type="ORF">CMQ_2694</name>
</gene>
<organism evidence="4">
    <name type="scientific">Grosmannia clavigera (strain kw1407 / UAMH 11150)</name>
    <name type="common">Blue stain fungus</name>
    <name type="synonym">Graphiocladiella clavigera</name>
    <dbReference type="NCBI Taxonomy" id="655863"/>
    <lineage>
        <taxon>Eukaryota</taxon>
        <taxon>Fungi</taxon>
        <taxon>Dikarya</taxon>
        <taxon>Ascomycota</taxon>
        <taxon>Pezizomycotina</taxon>
        <taxon>Sordariomycetes</taxon>
        <taxon>Sordariomycetidae</taxon>
        <taxon>Ophiostomatales</taxon>
        <taxon>Ophiostomataceae</taxon>
        <taxon>Leptographium</taxon>
    </lineage>
</organism>
<dbReference type="eggNOG" id="KOG0504">
    <property type="taxonomic scope" value="Eukaryota"/>
</dbReference>
<dbReference type="Proteomes" id="UP000007796">
    <property type="component" value="Unassembled WGS sequence"/>
</dbReference>
<dbReference type="EMBL" id="GL629769">
    <property type="protein sequence ID" value="EFX02765.1"/>
    <property type="molecule type" value="Genomic_DNA"/>
</dbReference>
<evidence type="ECO:0000256" key="1">
    <source>
        <dbReference type="ARBA" id="ARBA00022737"/>
    </source>
</evidence>
<dbReference type="Pfam" id="PF24883">
    <property type="entry name" value="NPHP3_N"/>
    <property type="match status" value="1"/>
</dbReference>
<dbReference type="InterPro" id="IPR056884">
    <property type="entry name" value="NPHP3-like_N"/>
</dbReference>
<protein>
    <recommendedName>
        <fullName evidence="2">Nephrocystin 3-like N-terminal domain-containing protein</fullName>
    </recommendedName>
</protein>
<dbReference type="InParanoid" id="F0XH89"/>
<dbReference type="PANTHER" id="PTHR10039">
    <property type="entry name" value="AMELOGENIN"/>
    <property type="match status" value="1"/>
</dbReference>
<sequence>MALSPSHSRISLANPTKPIEDALKDFESVLSVSQRQELYTKTSIPDADAVLIFTAELDARNSNRKGRSIASNLFTVLQSVRDFSNIVGTFVSAHPEIAALVWGSIQLTTLQEFKSDKDDIRAHSENVKNEITFAKAQADFEDQRQNEISRSHLSQLALKTHIGLKEIKKQQLQIDKRRAHKNNAKVLVAFYFLRFDDQKSLLAETAVRSILRQTLRSGNFSEDEEGKLRSALSGSITNVANRLCARIQNFKGCYIIIDGIDEFEKQERNELFNILFSLVSQTSNTRLFISGRESMTQEVKTKFRSLQHISMRNSSVSSGMELYIDSLLEEKLSNGELVVGSQDLIADIKNALMKGGDGM</sequence>
<dbReference type="RefSeq" id="XP_014172247.1">
    <property type="nucleotide sequence ID" value="XM_014316772.1"/>
</dbReference>
<evidence type="ECO:0000259" key="2">
    <source>
        <dbReference type="Pfam" id="PF24883"/>
    </source>
</evidence>
<name>F0XH89_GROCL</name>
<dbReference type="AlphaFoldDB" id="F0XH89"/>
<dbReference type="OrthoDB" id="7464126at2759"/>
<dbReference type="STRING" id="655863.F0XH89"/>
<feature type="domain" description="Nephrocystin 3-like N-terminal" evidence="2">
    <location>
        <begin position="184"/>
        <end position="292"/>
    </location>
</feature>
<dbReference type="Gene3D" id="3.40.50.300">
    <property type="entry name" value="P-loop containing nucleotide triphosphate hydrolases"/>
    <property type="match status" value="1"/>
</dbReference>
<dbReference type="HOGENOM" id="CLU_771731_0_0_1"/>
<evidence type="ECO:0000313" key="4">
    <source>
        <dbReference type="Proteomes" id="UP000007796"/>
    </source>
</evidence>
<accession>F0XH89</accession>
<dbReference type="PANTHER" id="PTHR10039:SF10">
    <property type="entry name" value="NACHT DOMAIN-CONTAINING PROTEIN"/>
    <property type="match status" value="1"/>
</dbReference>
<keyword evidence="1" id="KW-0677">Repeat</keyword>
<reference evidence="3 4" key="1">
    <citation type="journal article" date="2011" name="Proc. Natl. Acad. Sci. U.S.A.">
        <title>Genome and transcriptome analyses of the mountain pine beetle-fungal symbiont Grosmannia clavigera, a lodgepole pine pathogen.</title>
        <authorList>
            <person name="DiGuistini S."/>
            <person name="Wang Y."/>
            <person name="Liao N.Y."/>
            <person name="Taylor G."/>
            <person name="Tanguay P."/>
            <person name="Feau N."/>
            <person name="Henrissat B."/>
            <person name="Chan S.K."/>
            <person name="Hesse-Orce U."/>
            <person name="Alamouti S.M."/>
            <person name="Tsui C.K.M."/>
            <person name="Docking R.T."/>
            <person name="Levasseur A."/>
            <person name="Haridas S."/>
            <person name="Robertson G."/>
            <person name="Birol I."/>
            <person name="Holt R.A."/>
            <person name="Marra M.A."/>
            <person name="Hamelin R.C."/>
            <person name="Hirst M."/>
            <person name="Jones S.J.M."/>
            <person name="Bohlmann J."/>
            <person name="Breuil C."/>
        </authorList>
    </citation>
    <scope>NUCLEOTIDE SEQUENCE [LARGE SCALE GENOMIC DNA]</scope>
    <source>
        <strain evidence="4">kw1407 / UAMH 11150</strain>
    </source>
</reference>
<dbReference type="GeneID" id="25975711"/>
<keyword evidence="4" id="KW-1185">Reference proteome</keyword>